<feature type="non-terminal residue" evidence="1">
    <location>
        <position position="1"/>
    </location>
</feature>
<dbReference type="Proteomes" id="UP001432027">
    <property type="component" value="Unassembled WGS sequence"/>
</dbReference>
<evidence type="ECO:0000313" key="2">
    <source>
        <dbReference type="Proteomes" id="UP001432027"/>
    </source>
</evidence>
<keyword evidence="2" id="KW-1185">Reference proteome</keyword>
<gene>
    <name evidence="1" type="ORF">PENTCL1PPCAC_16459</name>
</gene>
<comment type="caution">
    <text evidence="1">The sequence shown here is derived from an EMBL/GenBank/DDBJ whole genome shotgun (WGS) entry which is preliminary data.</text>
</comment>
<dbReference type="PANTHER" id="PTHR21629">
    <property type="entry name" value="C6 DOMAIN-CONTAINING PROTEIN"/>
    <property type="match status" value="1"/>
</dbReference>
<dbReference type="PANTHER" id="PTHR21629:SF5">
    <property type="entry name" value="C6 DOMAIN-CONTAINING PROTEIN"/>
    <property type="match status" value="1"/>
</dbReference>
<reference evidence="1" key="1">
    <citation type="submission" date="2023-10" db="EMBL/GenBank/DDBJ databases">
        <title>Genome assembly of Pristionchus species.</title>
        <authorList>
            <person name="Yoshida K."/>
            <person name="Sommer R.J."/>
        </authorList>
    </citation>
    <scope>NUCLEOTIDE SEQUENCE</scope>
    <source>
        <strain evidence="1">RS0144</strain>
    </source>
</reference>
<sequence length="230" mass="23697">TITVTATCNADGLTWDFMTVKFNELSCGSGPPVASPCKMCAAPTLKNEVAGVFDPATTDNSGACTKMTFVCKGSPGNTNIEFLEAGTSNSVLTDTDLGGARDGQITVTAECKADGSAWDFMTVDFDTLACSSAPPVVMPCKMCAVPAVTTANKGVWGQATTDDSGVCTTMTFTCKGRNANIDFGPVISDGDPSDIDPNPMSVAFKATCNQDGTGYELFGASFTTLVCDAS</sequence>
<accession>A0AAV5TJU5</accession>
<organism evidence="1 2">
    <name type="scientific">Pristionchus entomophagus</name>
    <dbReference type="NCBI Taxonomy" id="358040"/>
    <lineage>
        <taxon>Eukaryota</taxon>
        <taxon>Metazoa</taxon>
        <taxon>Ecdysozoa</taxon>
        <taxon>Nematoda</taxon>
        <taxon>Chromadorea</taxon>
        <taxon>Rhabditida</taxon>
        <taxon>Rhabditina</taxon>
        <taxon>Diplogasteromorpha</taxon>
        <taxon>Diplogasteroidea</taxon>
        <taxon>Neodiplogasteridae</taxon>
        <taxon>Pristionchus</taxon>
    </lineage>
</organism>
<dbReference type="EMBL" id="BTSX01000004">
    <property type="protein sequence ID" value="GMS94284.1"/>
    <property type="molecule type" value="Genomic_DNA"/>
</dbReference>
<protein>
    <recommendedName>
        <fullName evidence="3">C6 domain-containing protein</fullName>
    </recommendedName>
</protein>
<dbReference type="AlphaFoldDB" id="A0AAV5TJU5"/>
<name>A0AAV5TJU5_9BILA</name>
<proteinExistence type="predicted"/>
<evidence type="ECO:0000313" key="1">
    <source>
        <dbReference type="EMBL" id="GMS94284.1"/>
    </source>
</evidence>
<evidence type="ECO:0008006" key="3">
    <source>
        <dbReference type="Google" id="ProtNLM"/>
    </source>
</evidence>